<dbReference type="RefSeq" id="WP_206962364.1">
    <property type="nucleotide sequence ID" value="NZ_BAAAJJ010000007.1"/>
</dbReference>
<evidence type="ECO:0000259" key="1">
    <source>
        <dbReference type="SMART" id="SM00460"/>
    </source>
</evidence>
<dbReference type="InterPro" id="IPR002931">
    <property type="entry name" value="Transglutaminase-like"/>
</dbReference>
<proteinExistence type="predicted"/>
<dbReference type="AlphaFoldDB" id="A0A939F5Y3"/>
<dbReference type="SUPFAM" id="SSF54001">
    <property type="entry name" value="Cysteine proteinases"/>
    <property type="match status" value="1"/>
</dbReference>
<dbReference type="SMART" id="SM00460">
    <property type="entry name" value="TGc"/>
    <property type="match status" value="1"/>
</dbReference>
<accession>A0A939F5Y3</accession>
<protein>
    <submittedName>
        <fullName evidence="2">Transglutaminase domain-containing protein</fullName>
    </submittedName>
</protein>
<reference evidence="2" key="1">
    <citation type="submission" date="2021-03" db="EMBL/GenBank/DDBJ databases">
        <title>Streptomyces poriferae sp. nov., a novel marine sponge-derived Actinobacteria species with anti-MRSA activity.</title>
        <authorList>
            <person name="Sandoval-Powers M."/>
            <person name="Kralova S."/>
            <person name="Nguyen G.-S."/>
            <person name="Fawwal D."/>
            <person name="Degnes K."/>
            <person name="Klinkenberg G."/>
            <person name="Sletta H."/>
            <person name="Wentzel A."/>
            <person name="Liles M.R."/>
        </authorList>
    </citation>
    <scope>NUCLEOTIDE SEQUENCE</scope>
    <source>
        <strain evidence="2">DSM 41794</strain>
    </source>
</reference>
<evidence type="ECO:0000313" key="3">
    <source>
        <dbReference type="Proteomes" id="UP000664167"/>
    </source>
</evidence>
<feature type="domain" description="Transglutaminase-like" evidence="1">
    <location>
        <begin position="87"/>
        <end position="150"/>
    </location>
</feature>
<dbReference type="Proteomes" id="UP000664167">
    <property type="component" value="Unassembled WGS sequence"/>
</dbReference>
<comment type="caution">
    <text evidence="2">The sequence shown here is derived from an EMBL/GenBank/DDBJ whole genome shotgun (WGS) entry which is preliminary data.</text>
</comment>
<sequence length="293" mass="32370">MTVSADELDFYRTQSVFSDPCSTVPAGTARELAALVRNVLIHREEGALFGFTLPEDRRDEAETRYAADILGVLRARSPRPLTGARAPEERFAGTCRDFALLLCTLLRASGIPARVRCGFAAYFAPGAFEDHWVTEYWDGGRGWRLADPQLPGVYDTGFDPLDVPRDQFLVAGEAWRRIRREEADPGTFGVQVIGLSGAWFVRSDVVRDLAALCRVEVLPWDAWGLTDQPELVLSKEELTLLDTVAEAEVRGGPLTGLLELHERNAGLRTPAEITSHTTYGGVRKVSLRSSPRV</sequence>
<dbReference type="InterPro" id="IPR038765">
    <property type="entry name" value="Papain-like_cys_pep_sf"/>
</dbReference>
<keyword evidence="3" id="KW-1185">Reference proteome</keyword>
<organism evidence="2 3">
    <name type="scientific">Streptomyces beijiangensis</name>
    <dbReference type="NCBI Taxonomy" id="163361"/>
    <lineage>
        <taxon>Bacteria</taxon>
        <taxon>Bacillati</taxon>
        <taxon>Actinomycetota</taxon>
        <taxon>Actinomycetes</taxon>
        <taxon>Kitasatosporales</taxon>
        <taxon>Streptomycetaceae</taxon>
        <taxon>Streptomyces</taxon>
    </lineage>
</organism>
<dbReference type="Pfam" id="PF01841">
    <property type="entry name" value="Transglut_core"/>
    <property type="match status" value="1"/>
</dbReference>
<gene>
    <name evidence="2" type="ORF">J0695_14110</name>
</gene>
<dbReference type="Gene3D" id="3.10.620.30">
    <property type="match status" value="1"/>
</dbReference>
<dbReference type="EMBL" id="JAFLRJ010000127">
    <property type="protein sequence ID" value="MBO0512935.1"/>
    <property type="molecule type" value="Genomic_DNA"/>
</dbReference>
<name>A0A939F5Y3_9ACTN</name>
<evidence type="ECO:0000313" key="2">
    <source>
        <dbReference type="EMBL" id="MBO0512935.1"/>
    </source>
</evidence>